<dbReference type="PANTHER" id="PTHR43788:SF6">
    <property type="entry name" value="DNA HELICASE B"/>
    <property type="match status" value="1"/>
</dbReference>
<evidence type="ECO:0000313" key="4">
    <source>
        <dbReference type="EMBL" id="MBL0766282.1"/>
    </source>
</evidence>
<dbReference type="GO" id="GO:0003678">
    <property type="term" value="F:DNA helicase activity"/>
    <property type="evidence" value="ECO:0007669"/>
    <property type="project" value="UniProtKB-ARBA"/>
</dbReference>
<organism evidence="4 5">
    <name type="scientific">Marivirga atlantica</name>
    <dbReference type="NCBI Taxonomy" id="1548457"/>
    <lineage>
        <taxon>Bacteria</taxon>
        <taxon>Pseudomonadati</taxon>
        <taxon>Bacteroidota</taxon>
        <taxon>Cytophagia</taxon>
        <taxon>Cytophagales</taxon>
        <taxon>Marivirgaceae</taxon>
        <taxon>Marivirga</taxon>
    </lineage>
</organism>
<dbReference type="CDD" id="cd17933">
    <property type="entry name" value="DEXSc_RecD-like"/>
    <property type="match status" value="1"/>
</dbReference>
<gene>
    <name evidence="4" type="ORF">JKP34_13525</name>
</gene>
<sequence>MPKASAIIRSKFPFEPTQSQLGFFNALDVFFELKDEEKPTMLLKGYAGTGKTTIISALVKLLPLFNYKYVLIAPTGRSAKVMSNYAKRLAFTIHKKIYKQTADEGSGNFAFKLQKNYHHKTVFIIDEASMLTNEAGSNRSGLLTDVYNYVFQNEGNKILFVGDNAQLPPIGQLQSPALDASFLKSLYRCEVIETELTEVMRQVEGSGILTNATSLRDTLGHKEFQIKFNTKSFKDIFRMTGERLEDGLRYAYDKYGIENSIIICRSNRMAVQYNEYIRRQIHFMDSELEAGDMLMIVRNNYVFQTEDTPGGFLANGDFMEVLKVVNFEDLYGFRFADLEVRLSDYDDHPNLQVKVILDTLHGETPSLSSEDYRKLYEQVAEDYMDLATMKEQKEAIRKDPYLNALQVKFAYALTCHKSQGGQWNAVFVDQGYLTEEMIDKEYVRWLYTAVTRATDELFLVNFNNRFF</sequence>
<keyword evidence="2" id="KW-0067">ATP-binding</keyword>
<reference evidence="4" key="1">
    <citation type="submission" date="2021-01" db="EMBL/GenBank/DDBJ databases">
        <title>Marivirga sp. nov., isolated from intertidal surface sediments.</title>
        <authorList>
            <person name="Zhang M."/>
        </authorList>
    </citation>
    <scope>NUCLEOTIDE SEQUENCE</scope>
    <source>
        <strain evidence="4">SM1354</strain>
    </source>
</reference>
<dbReference type="EMBL" id="JAERQG010000003">
    <property type="protein sequence ID" value="MBL0766282.1"/>
    <property type="molecule type" value="Genomic_DNA"/>
</dbReference>
<dbReference type="GO" id="GO:0005524">
    <property type="term" value="F:ATP binding"/>
    <property type="evidence" value="ECO:0007669"/>
    <property type="project" value="UniProtKB-KW"/>
</dbReference>
<dbReference type="RefSeq" id="WP_201922475.1">
    <property type="nucleotide sequence ID" value="NZ_JAERQG010000003.1"/>
</dbReference>
<dbReference type="InterPro" id="IPR050534">
    <property type="entry name" value="Coronavir_polyprotein_1ab"/>
</dbReference>
<dbReference type="SUPFAM" id="SSF52540">
    <property type="entry name" value="P-loop containing nucleoside triphosphate hydrolases"/>
    <property type="match status" value="2"/>
</dbReference>
<dbReference type="SMART" id="SM00382">
    <property type="entry name" value="AAA"/>
    <property type="match status" value="1"/>
</dbReference>
<evidence type="ECO:0000256" key="2">
    <source>
        <dbReference type="ARBA" id="ARBA00022840"/>
    </source>
</evidence>
<dbReference type="Pfam" id="PF13538">
    <property type="entry name" value="UvrD_C_2"/>
    <property type="match status" value="1"/>
</dbReference>
<protein>
    <submittedName>
        <fullName evidence="4">AAA family ATPase</fullName>
    </submittedName>
</protein>
<evidence type="ECO:0000313" key="5">
    <source>
        <dbReference type="Proteomes" id="UP000642920"/>
    </source>
</evidence>
<feature type="domain" description="AAA+ ATPase" evidence="3">
    <location>
        <begin position="37"/>
        <end position="198"/>
    </location>
</feature>
<dbReference type="Pfam" id="PF13604">
    <property type="entry name" value="AAA_30"/>
    <property type="match status" value="1"/>
</dbReference>
<comment type="caution">
    <text evidence="4">The sequence shown here is derived from an EMBL/GenBank/DDBJ whole genome shotgun (WGS) entry which is preliminary data.</text>
</comment>
<accession>A0A937A9H0</accession>
<keyword evidence="5" id="KW-1185">Reference proteome</keyword>
<proteinExistence type="predicted"/>
<dbReference type="InterPro" id="IPR027785">
    <property type="entry name" value="UvrD-like_helicase_C"/>
</dbReference>
<name>A0A937A9H0_9BACT</name>
<evidence type="ECO:0000256" key="1">
    <source>
        <dbReference type="ARBA" id="ARBA00022741"/>
    </source>
</evidence>
<dbReference type="InterPro" id="IPR027417">
    <property type="entry name" value="P-loop_NTPase"/>
</dbReference>
<keyword evidence="1" id="KW-0547">Nucleotide-binding</keyword>
<dbReference type="Proteomes" id="UP000642920">
    <property type="component" value="Unassembled WGS sequence"/>
</dbReference>
<dbReference type="Gene3D" id="3.40.50.300">
    <property type="entry name" value="P-loop containing nucleotide triphosphate hydrolases"/>
    <property type="match status" value="2"/>
</dbReference>
<dbReference type="PANTHER" id="PTHR43788">
    <property type="entry name" value="DNA2/NAM7 HELICASE FAMILY MEMBER"/>
    <property type="match status" value="1"/>
</dbReference>
<dbReference type="AlphaFoldDB" id="A0A937A9H0"/>
<dbReference type="CDD" id="cd18809">
    <property type="entry name" value="SF1_C_RecD"/>
    <property type="match status" value="1"/>
</dbReference>
<evidence type="ECO:0000259" key="3">
    <source>
        <dbReference type="SMART" id="SM00382"/>
    </source>
</evidence>
<dbReference type="InterPro" id="IPR003593">
    <property type="entry name" value="AAA+_ATPase"/>
</dbReference>